<protein>
    <submittedName>
        <fullName evidence="3">DUF418 domain-containing protein</fullName>
    </submittedName>
</protein>
<gene>
    <name evidence="3" type="ORF">K4G66_29210</name>
</gene>
<feature type="transmembrane region" description="Helical" evidence="1">
    <location>
        <begin position="108"/>
        <end position="141"/>
    </location>
</feature>
<keyword evidence="1" id="KW-1133">Transmembrane helix</keyword>
<keyword evidence="1" id="KW-0472">Membrane</keyword>
<feature type="transmembrane region" description="Helical" evidence="1">
    <location>
        <begin position="353"/>
        <end position="377"/>
    </location>
</feature>
<sequence length="405" mass="46678">MAAQFLPKTSSKRITVIDALRGFALLTVLLTHYLSSYSGYPKLFTEEQLAALPFPELDHDIFKINQLFFKLKSRVLFSFLFGLGFYFQIEKSERLGISFRKTFIKRLLVMLLIGLVHTYLILWGDILRWYFIAGLFLLILYRLNSKIILGLCILLSFVLPTTESILEMVVKDHMHTRLSIEAVQNAFLSGSYWQTIKMNYLIEHDKFVDPWYFIGYVANILGFFFLGLWAGKINFFKKLEEYQPFIIRGFIIGGLVFIVGGLLFVFNPIPQSDSLLLHQIVNSLGYRMDTVGLFVVYVCGFILLYRTPLGRYLEILVPVGKMTLTNYIMQSVVAVFLFNGMGLGLLGKIGPSFVLPIALSFFAFQVVFSHVWLHFFYTGPLEWVWRIMVSGKFQPLRKQVAETAR</sequence>
<feature type="transmembrane region" description="Helical" evidence="1">
    <location>
        <begin position="14"/>
        <end position="34"/>
    </location>
</feature>
<evidence type="ECO:0000313" key="3">
    <source>
        <dbReference type="EMBL" id="WKN36445.1"/>
    </source>
</evidence>
<organism evidence="3">
    <name type="scientific">Roseihalotalea indica</name>
    <dbReference type="NCBI Taxonomy" id="2867963"/>
    <lineage>
        <taxon>Bacteria</taxon>
        <taxon>Pseudomonadati</taxon>
        <taxon>Bacteroidota</taxon>
        <taxon>Cytophagia</taxon>
        <taxon>Cytophagales</taxon>
        <taxon>Catalimonadaceae</taxon>
        <taxon>Roseihalotalea</taxon>
    </lineage>
</organism>
<evidence type="ECO:0000256" key="1">
    <source>
        <dbReference type="SAM" id="Phobius"/>
    </source>
</evidence>
<accession>A0AA49JGF6</accession>
<feature type="transmembrane region" description="Helical" evidence="1">
    <location>
        <begin position="245"/>
        <end position="266"/>
    </location>
</feature>
<evidence type="ECO:0000259" key="2">
    <source>
        <dbReference type="Pfam" id="PF04235"/>
    </source>
</evidence>
<reference evidence="3" key="1">
    <citation type="journal article" date="2023" name="Comput. Struct. Biotechnol. J.">
        <title>Discovery of a novel marine Bacteroidetes with a rich repertoire of carbohydrate-active enzymes.</title>
        <authorList>
            <person name="Chen B."/>
            <person name="Liu G."/>
            <person name="Chen Q."/>
            <person name="Wang H."/>
            <person name="Liu L."/>
            <person name="Tang K."/>
        </authorList>
    </citation>
    <scope>NUCLEOTIDE SEQUENCE</scope>
    <source>
        <strain evidence="3">TK19036</strain>
    </source>
</reference>
<dbReference type="InterPro" id="IPR007349">
    <property type="entry name" value="DUF418"/>
</dbReference>
<feature type="transmembrane region" description="Helical" evidence="1">
    <location>
        <begin position="326"/>
        <end position="347"/>
    </location>
</feature>
<dbReference type="AlphaFoldDB" id="A0AA49JGF6"/>
<dbReference type="EMBL" id="CP120682">
    <property type="protein sequence ID" value="WKN36445.1"/>
    <property type="molecule type" value="Genomic_DNA"/>
</dbReference>
<reference evidence="3" key="2">
    <citation type="journal article" date="2024" name="Antonie Van Leeuwenhoek">
        <title>Roseihalotalea indica gen. nov., sp. nov., a halophilic Bacteroidetes from mesopelagic Southwest Indian Ocean with higher carbohydrate metabolic potential.</title>
        <authorList>
            <person name="Chen B."/>
            <person name="Zhang M."/>
            <person name="Lin D."/>
            <person name="Ye J."/>
            <person name="Tang K."/>
        </authorList>
    </citation>
    <scope>NUCLEOTIDE SEQUENCE</scope>
    <source>
        <strain evidence="3">TK19036</strain>
    </source>
</reference>
<feature type="domain" description="DUF418" evidence="2">
    <location>
        <begin position="230"/>
        <end position="391"/>
    </location>
</feature>
<proteinExistence type="predicted"/>
<dbReference type="Pfam" id="PF04235">
    <property type="entry name" value="DUF418"/>
    <property type="match status" value="1"/>
</dbReference>
<dbReference type="InterPro" id="IPR052529">
    <property type="entry name" value="Bact_Transport_Assoc"/>
</dbReference>
<dbReference type="PANTHER" id="PTHR30590:SF2">
    <property type="entry name" value="INNER MEMBRANE PROTEIN"/>
    <property type="match status" value="1"/>
</dbReference>
<name>A0AA49JGF6_9BACT</name>
<feature type="transmembrane region" description="Helical" evidence="1">
    <location>
        <begin position="147"/>
        <end position="166"/>
    </location>
</feature>
<feature type="transmembrane region" description="Helical" evidence="1">
    <location>
        <begin position="67"/>
        <end position="87"/>
    </location>
</feature>
<keyword evidence="1" id="KW-0812">Transmembrane</keyword>
<dbReference type="PANTHER" id="PTHR30590">
    <property type="entry name" value="INNER MEMBRANE PROTEIN"/>
    <property type="match status" value="1"/>
</dbReference>
<feature type="transmembrane region" description="Helical" evidence="1">
    <location>
        <begin position="211"/>
        <end position="233"/>
    </location>
</feature>
<feature type="transmembrane region" description="Helical" evidence="1">
    <location>
        <begin position="286"/>
        <end position="305"/>
    </location>
</feature>